<evidence type="ECO:0000313" key="3">
    <source>
        <dbReference type="EMBL" id="QTX09203.1"/>
    </source>
</evidence>
<protein>
    <submittedName>
        <fullName evidence="3">EpsG family protein</fullName>
    </submittedName>
</protein>
<gene>
    <name evidence="3" type="ORF">J1836_011150</name>
    <name evidence="2" type="ORF">J1836_15765</name>
</gene>
<feature type="transmembrane region" description="Helical" evidence="1">
    <location>
        <begin position="261"/>
        <end position="281"/>
    </location>
</feature>
<dbReference type="Proteomes" id="UP000664466">
    <property type="component" value="Unassembled WGS sequence"/>
</dbReference>
<dbReference type="EMBL" id="CP072748">
    <property type="protein sequence ID" value="QTX09203.1"/>
    <property type="molecule type" value="Genomic_DNA"/>
</dbReference>
<keyword evidence="1" id="KW-0812">Transmembrane</keyword>
<dbReference type="InterPro" id="IPR049458">
    <property type="entry name" value="EpsG-like"/>
</dbReference>
<reference evidence="3" key="2">
    <citation type="submission" date="2021-04" db="EMBL/GenBank/DDBJ databases">
        <title>Complete Genome and methylome analysis of Thiothrix fructosivorans ATCC 49748.</title>
        <authorList>
            <person name="Fomenkov A."/>
            <person name="Sun L."/>
            <person name="Vincze T."/>
            <person name="Grabovich M.Y."/>
            <person name="Roberts R.J."/>
        </authorList>
    </citation>
    <scope>NUCLEOTIDE SEQUENCE</scope>
    <source>
        <strain evidence="3">ATCC 49748</strain>
    </source>
</reference>
<evidence type="ECO:0000313" key="2">
    <source>
        <dbReference type="EMBL" id="MBO0614359.1"/>
    </source>
</evidence>
<organism evidence="3">
    <name type="scientific">Thiothrix fructosivorans</name>
    <dbReference type="NCBI Taxonomy" id="111770"/>
    <lineage>
        <taxon>Bacteria</taxon>
        <taxon>Pseudomonadati</taxon>
        <taxon>Pseudomonadota</taxon>
        <taxon>Gammaproteobacteria</taxon>
        <taxon>Thiotrichales</taxon>
        <taxon>Thiotrichaceae</taxon>
        <taxon>Thiothrix</taxon>
    </lineage>
</organism>
<feature type="transmembrane region" description="Helical" evidence="1">
    <location>
        <begin position="287"/>
        <end position="307"/>
    </location>
</feature>
<proteinExistence type="predicted"/>
<feature type="transmembrane region" description="Helical" evidence="1">
    <location>
        <begin position="183"/>
        <end position="200"/>
    </location>
</feature>
<keyword evidence="1" id="KW-1133">Transmembrane helix</keyword>
<dbReference type="EMBL" id="JAFMPM010000008">
    <property type="protein sequence ID" value="MBO0614359.1"/>
    <property type="molecule type" value="Genomic_DNA"/>
</dbReference>
<evidence type="ECO:0000313" key="4">
    <source>
        <dbReference type="Proteomes" id="UP000664466"/>
    </source>
</evidence>
<name>A0A8B0SB99_9GAMM</name>
<dbReference type="RefSeq" id="WP_207252094.1">
    <property type="nucleotide sequence ID" value="NZ_JAFMPM010000008.1"/>
</dbReference>
<reference evidence="2 4" key="1">
    <citation type="submission" date="2021-03" db="EMBL/GenBank/DDBJ databases">
        <title>Draft genome and methylome analysis of Thiotrix fructosivoruns ATCC 49748.</title>
        <authorList>
            <person name="Fomenkov A."/>
            <person name="Grabovich M.Y."/>
            <person name="Roberts R.J."/>
        </authorList>
    </citation>
    <scope>NUCLEOTIDE SEQUENCE [LARGE SCALE GENOMIC DNA]</scope>
    <source>
        <strain evidence="2 4">ATCC 49748</strain>
    </source>
</reference>
<accession>A0A8B0SB99</accession>
<dbReference type="Pfam" id="PF14897">
    <property type="entry name" value="EpsG"/>
    <property type="match status" value="1"/>
</dbReference>
<feature type="transmembrane region" description="Helical" evidence="1">
    <location>
        <begin position="111"/>
        <end position="143"/>
    </location>
</feature>
<keyword evidence="4" id="KW-1185">Reference proteome</keyword>
<feature type="transmembrane region" description="Helical" evidence="1">
    <location>
        <begin position="7"/>
        <end position="37"/>
    </location>
</feature>
<feature type="transmembrane region" description="Helical" evidence="1">
    <location>
        <begin position="155"/>
        <end position="176"/>
    </location>
</feature>
<feature type="transmembrane region" description="Helical" evidence="1">
    <location>
        <begin position="229"/>
        <end position="249"/>
    </location>
</feature>
<sequence>MSYIIVFNAFFFTLISSFFRNSGLFVLLLIPVMWAMFGANYSNADYANYLATYELQEQEVVFDTSQIGFINLMSLSSTLGLSYNGFLTIVSFMGILLIYSTISKYTEKPNFVFALYFIHPFFLDIIQVKHFLAMSIIVFSVRFLIENRTTSTYKYIAGILIASSIHFIALFFLPLAFIKKINIKILIIFIIISSLGVLFLDKLNIMQSLAIKITGSTRTESYFENRANFGFFVQFFIQLCTLAIVFYSVNILRKKNKSSKFVELILIINIYLLILFPFYVINGTFERAFRISLILDYILFSLTFSTLSIKLKPYYISMLVTLVSLLFIWHVYYNYSEEVFYSIFENNHVFDYFFNGS</sequence>
<dbReference type="AlphaFoldDB" id="A0A8B0SB99"/>
<keyword evidence="1" id="KW-0472">Membrane</keyword>
<feature type="transmembrane region" description="Helical" evidence="1">
    <location>
        <begin position="314"/>
        <end position="332"/>
    </location>
</feature>
<evidence type="ECO:0000256" key="1">
    <source>
        <dbReference type="SAM" id="Phobius"/>
    </source>
</evidence>
<feature type="transmembrane region" description="Helical" evidence="1">
    <location>
        <begin position="81"/>
        <end position="99"/>
    </location>
</feature>